<dbReference type="InterPro" id="IPR046960">
    <property type="entry name" value="PPR_At4g14850-like_plant"/>
</dbReference>
<dbReference type="GO" id="GO:0003723">
    <property type="term" value="F:RNA binding"/>
    <property type="evidence" value="ECO:0007669"/>
    <property type="project" value="InterPro"/>
</dbReference>
<evidence type="ECO:0008006" key="5">
    <source>
        <dbReference type="Google" id="ProtNLM"/>
    </source>
</evidence>
<dbReference type="GO" id="GO:0009451">
    <property type="term" value="P:RNA modification"/>
    <property type="evidence" value="ECO:0007669"/>
    <property type="project" value="InterPro"/>
</dbReference>
<dbReference type="EMBL" id="JAJSOW010000102">
    <property type="protein sequence ID" value="KAI9176822.1"/>
    <property type="molecule type" value="Genomic_DNA"/>
</dbReference>
<keyword evidence="1" id="KW-0677">Repeat</keyword>
<reference evidence="3" key="1">
    <citation type="journal article" date="2022" name="Plant J.">
        <title>Strategies of tolerance reflected in two North American maple genomes.</title>
        <authorList>
            <person name="McEvoy S.L."/>
            <person name="Sezen U.U."/>
            <person name="Trouern-Trend A."/>
            <person name="McMahon S.M."/>
            <person name="Schaberg P.G."/>
            <person name="Yang J."/>
            <person name="Wegrzyn J.L."/>
            <person name="Swenson N.G."/>
        </authorList>
    </citation>
    <scope>NUCLEOTIDE SEQUENCE</scope>
    <source>
        <strain evidence="3">91603</strain>
    </source>
</reference>
<protein>
    <recommendedName>
        <fullName evidence="5">Pentatricopeptide repeat-containing protein</fullName>
    </recommendedName>
</protein>
<proteinExistence type="predicted"/>
<keyword evidence="4" id="KW-1185">Reference proteome</keyword>
<comment type="caution">
    <text evidence="3">The sequence shown here is derived from an EMBL/GenBank/DDBJ whole genome shotgun (WGS) entry which is preliminary data.</text>
</comment>
<dbReference type="Pfam" id="PF13041">
    <property type="entry name" value="PPR_2"/>
    <property type="match status" value="1"/>
</dbReference>
<dbReference type="InterPro" id="IPR002885">
    <property type="entry name" value="PPR_rpt"/>
</dbReference>
<dbReference type="PANTHER" id="PTHR47926:SF390">
    <property type="entry name" value="TETRATRICOPEPTIDE REPEAT-LIKE SUPERFAMILY PROTEIN"/>
    <property type="match status" value="1"/>
</dbReference>
<evidence type="ECO:0000313" key="4">
    <source>
        <dbReference type="Proteomes" id="UP001064489"/>
    </source>
</evidence>
<reference evidence="3" key="2">
    <citation type="submission" date="2023-02" db="EMBL/GenBank/DDBJ databases">
        <authorList>
            <person name="Swenson N.G."/>
            <person name="Wegrzyn J.L."/>
            <person name="Mcevoy S.L."/>
        </authorList>
    </citation>
    <scope>NUCLEOTIDE SEQUENCE</scope>
    <source>
        <strain evidence="3">91603</strain>
        <tissue evidence="3">Leaf</tissue>
    </source>
</reference>
<organism evidence="3 4">
    <name type="scientific">Acer negundo</name>
    <name type="common">Box elder</name>
    <dbReference type="NCBI Taxonomy" id="4023"/>
    <lineage>
        <taxon>Eukaryota</taxon>
        <taxon>Viridiplantae</taxon>
        <taxon>Streptophyta</taxon>
        <taxon>Embryophyta</taxon>
        <taxon>Tracheophyta</taxon>
        <taxon>Spermatophyta</taxon>
        <taxon>Magnoliopsida</taxon>
        <taxon>eudicotyledons</taxon>
        <taxon>Gunneridae</taxon>
        <taxon>Pentapetalae</taxon>
        <taxon>rosids</taxon>
        <taxon>malvids</taxon>
        <taxon>Sapindales</taxon>
        <taxon>Sapindaceae</taxon>
        <taxon>Hippocastanoideae</taxon>
        <taxon>Acereae</taxon>
        <taxon>Acer</taxon>
    </lineage>
</organism>
<dbReference type="InterPro" id="IPR011990">
    <property type="entry name" value="TPR-like_helical_dom_sf"/>
</dbReference>
<dbReference type="Gene3D" id="1.25.40.10">
    <property type="entry name" value="Tetratricopeptide repeat domain"/>
    <property type="match status" value="1"/>
</dbReference>
<evidence type="ECO:0000256" key="1">
    <source>
        <dbReference type="ARBA" id="ARBA00022737"/>
    </source>
</evidence>
<dbReference type="NCBIfam" id="TIGR00756">
    <property type="entry name" value="PPR"/>
    <property type="match status" value="1"/>
</dbReference>
<dbReference type="PANTHER" id="PTHR47926">
    <property type="entry name" value="PENTATRICOPEPTIDE REPEAT-CONTAINING PROTEIN"/>
    <property type="match status" value="1"/>
</dbReference>
<evidence type="ECO:0000313" key="3">
    <source>
        <dbReference type="EMBL" id="KAI9176822.1"/>
    </source>
</evidence>
<accession>A0AAD5ITR8</accession>
<sequence length="108" mass="11962">MYSQCGRIDYALRFFDMMPKRNVYSWNSMISSSARHGYGDKALRLFSQMIQSGQRLDHFTFATVLSACASVATLEHGMDVHASALQACLESIVVAGSALVDVYSIVEE</sequence>
<dbReference type="PROSITE" id="PS51375">
    <property type="entry name" value="PPR"/>
    <property type="match status" value="1"/>
</dbReference>
<dbReference type="Proteomes" id="UP001064489">
    <property type="component" value="Chromosome 5"/>
</dbReference>
<evidence type="ECO:0000256" key="2">
    <source>
        <dbReference type="PROSITE-ProRule" id="PRU00708"/>
    </source>
</evidence>
<name>A0AAD5ITR8_ACENE</name>
<feature type="repeat" description="PPR" evidence="2">
    <location>
        <begin position="22"/>
        <end position="56"/>
    </location>
</feature>
<gene>
    <name evidence="3" type="ORF">LWI28_007574</name>
</gene>
<dbReference type="AlphaFoldDB" id="A0AAD5ITR8"/>